<accession>A0AAV9X339</accession>
<comment type="caution">
    <text evidence="1">The sequence shown here is derived from an EMBL/GenBank/DDBJ whole genome shotgun (WGS) entry which is preliminary data.</text>
</comment>
<dbReference type="Proteomes" id="UP001365542">
    <property type="component" value="Unassembled WGS sequence"/>
</dbReference>
<sequence>MSRMILSRLAAATNRSQLSKICSTFYKPPNILNIVPSRLPCRPIVFRRTLIAAPKEGGPPLLERSADRDLPDVKPRRSYLIHIPLFLLSMYIASNLLFNYQRSSSSVVSSTLYALRVNPDARELLGDEISFKAKTIPWINGTMDQMHGKIDISYKVKGKKSEGIVHFMCLREGGRGGKFKTKKWALELPDGGVVDLLVNDMVLETDP</sequence>
<dbReference type="InterPro" id="IPR042432">
    <property type="entry name" value="Coa1_fungi"/>
</dbReference>
<name>A0AAV9X339_9PEZI</name>
<dbReference type="GO" id="GO:0005743">
    <property type="term" value="C:mitochondrial inner membrane"/>
    <property type="evidence" value="ECO:0007669"/>
    <property type="project" value="TreeGrafter"/>
</dbReference>
<evidence type="ECO:0000313" key="1">
    <source>
        <dbReference type="EMBL" id="KAK6535152.1"/>
    </source>
</evidence>
<reference evidence="1 2" key="1">
    <citation type="submission" date="2019-10" db="EMBL/GenBank/DDBJ databases">
        <authorList>
            <person name="Palmer J.M."/>
        </authorList>
    </citation>
    <scope>NUCLEOTIDE SEQUENCE [LARGE SCALE GENOMIC DNA]</scope>
    <source>
        <strain evidence="1 2">TWF694</strain>
    </source>
</reference>
<dbReference type="AlphaFoldDB" id="A0AAV9X339"/>
<dbReference type="Pfam" id="PF08695">
    <property type="entry name" value="Coa1"/>
    <property type="match status" value="1"/>
</dbReference>
<dbReference type="PANTHER" id="PTHR28523">
    <property type="entry name" value="CYTOCHROME C OXIDASE ASSEMBLY FACTOR 1"/>
    <property type="match status" value="1"/>
</dbReference>
<organism evidence="1 2">
    <name type="scientific">Orbilia ellipsospora</name>
    <dbReference type="NCBI Taxonomy" id="2528407"/>
    <lineage>
        <taxon>Eukaryota</taxon>
        <taxon>Fungi</taxon>
        <taxon>Dikarya</taxon>
        <taxon>Ascomycota</taxon>
        <taxon>Pezizomycotina</taxon>
        <taxon>Orbiliomycetes</taxon>
        <taxon>Orbiliales</taxon>
        <taxon>Orbiliaceae</taxon>
        <taxon>Orbilia</taxon>
    </lineage>
</organism>
<gene>
    <name evidence="1" type="ORF">TWF694_001630</name>
</gene>
<keyword evidence="2" id="KW-1185">Reference proteome</keyword>
<dbReference type="GO" id="GO:0033617">
    <property type="term" value="P:mitochondrial respiratory chain complex IV assembly"/>
    <property type="evidence" value="ECO:0007669"/>
    <property type="project" value="InterPro"/>
</dbReference>
<dbReference type="EMBL" id="JAVHJO010000010">
    <property type="protein sequence ID" value="KAK6535152.1"/>
    <property type="molecule type" value="Genomic_DNA"/>
</dbReference>
<protein>
    <submittedName>
        <fullName evidence="1">Uncharacterized protein</fullName>
    </submittedName>
</protein>
<proteinExistence type="predicted"/>
<dbReference type="InterPro" id="IPR014807">
    <property type="entry name" value="Coa1"/>
</dbReference>
<dbReference type="PANTHER" id="PTHR28523:SF1">
    <property type="entry name" value="CYTOCHROME C OXIDASE ASSEMBLY FACTOR 1"/>
    <property type="match status" value="1"/>
</dbReference>
<evidence type="ECO:0000313" key="2">
    <source>
        <dbReference type="Proteomes" id="UP001365542"/>
    </source>
</evidence>